<keyword evidence="6" id="KW-1185">Reference proteome</keyword>
<dbReference type="PROSITE" id="PS01124">
    <property type="entry name" value="HTH_ARAC_FAMILY_2"/>
    <property type="match status" value="1"/>
</dbReference>
<gene>
    <name evidence="5" type="ORF">PFY12_03795</name>
</gene>
<keyword evidence="1" id="KW-0805">Transcription regulation</keyword>
<feature type="domain" description="HTH araC/xylS-type" evidence="4">
    <location>
        <begin position="180"/>
        <end position="278"/>
    </location>
</feature>
<dbReference type="InterPro" id="IPR009057">
    <property type="entry name" value="Homeodomain-like_sf"/>
</dbReference>
<evidence type="ECO:0000259" key="4">
    <source>
        <dbReference type="PROSITE" id="PS01124"/>
    </source>
</evidence>
<evidence type="ECO:0000313" key="6">
    <source>
        <dbReference type="Proteomes" id="UP001210978"/>
    </source>
</evidence>
<keyword evidence="2" id="KW-0238">DNA-binding</keyword>
<dbReference type="Proteomes" id="UP001210978">
    <property type="component" value="Chromosome"/>
</dbReference>
<dbReference type="PANTHER" id="PTHR43280:SF32">
    <property type="entry name" value="TRANSCRIPTIONAL REGULATORY PROTEIN"/>
    <property type="match status" value="1"/>
</dbReference>
<evidence type="ECO:0000256" key="2">
    <source>
        <dbReference type="ARBA" id="ARBA00023125"/>
    </source>
</evidence>
<evidence type="ECO:0000313" key="5">
    <source>
        <dbReference type="EMBL" id="WBV61249.1"/>
    </source>
</evidence>
<evidence type="ECO:0000256" key="3">
    <source>
        <dbReference type="ARBA" id="ARBA00023163"/>
    </source>
</evidence>
<reference evidence="5 6" key="1">
    <citation type="submission" date="2023-01" db="EMBL/GenBank/DDBJ databases">
        <title>Complete genome of Chryseobacterium camelliae VAN22-5A.</title>
        <authorList>
            <person name="Zong G."/>
            <person name="Cao G."/>
        </authorList>
    </citation>
    <scope>NUCLEOTIDE SEQUENCE [LARGE SCALE GENOMIC DNA]</scope>
    <source>
        <strain evidence="5 6">VAN22-5A</strain>
    </source>
</reference>
<protein>
    <submittedName>
        <fullName evidence="5">Helix-turn-helix domain-containing protein</fullName>
    </submittedName>
</protein>
<dbReference type="InterPro" id="IPR018060">
    <property type="entry name" value="HTH_AraC"/>
</dbReference>
<name>A0ABY7QNJ4_9FLAO</name>
<dbReference type="RefSeq" id="WP_271149544.1">
    <property type="nucleotide sequence ID" value="NZ_CP115859.1"/>
</dbReference>
<dbReference type="Pfam" id="PF12833">
    <property type="entry name" value="HTH_18"/>
    <property type="match status" value="1"/>
</dbReference>
<keyword evidence="3" id="KW-0804">Transcription</keyword>
<dbReference type="EMBL" id="CP115859">
    <property type="protein sequence ID" value="WBV61249.1"/>
    <property type="molecule type" value="Genomic_DNA"/>
</dbReference>
<dbReference type="PANTHER" id="PTHR43280">
    <property type="entry name" value="ARAC-FAMILY TRANSCRIPTIONAL REGULATOR"/>
    <property type="match status" value="1"/>
</dbReference>
<proteinExistence type="predicted"/>
<organism evidence="5 6">
    <name type="scientific">Chryseobacterium camelliae</name>
    <dbReference type="NCBI Taxonomy" id="1265445"/>
    <lineage>
        <taxon>Bacteria</taxon>
        <taxon>Pseudomonadati</taxon>
        <taxon>Bacteroidota</taxon>
        <taxon>Flavobacteriia</taxon>
        <taxon>Flavobacteriales</taxon>
        <taxon>Weeksellaceae</taxon>
        <taxon>Chryseobacterium group</taxon>
        <taxon>Chryseobacterium</taxon>
    </lineage>
</organism>
<dbReference type="Gene3D" id="1.10.10.60">
    <property type="entry name" value="Homeodomain-like"/>
    <property type="match status" value="1"/>
</dbReference>
<accession>A0ABY7QNJ4</accession>
<dbReference type="SUPFAM" id="SSF46689">
    <property type="entry name" value="Homeodomain-like"/>
    <property type="match status" value="1"/>
</dbReference>
<sequence length="291" mass="33609">MSENVGIIKDLKYEANLTDDVIYIPLVGESSIKDFKSPDFFVFIFFEKAKGTHTIDSEKYEEKDNQIHISFPGQVHSWDTNQCTRGHKLIVSKKYIEIFSAKKRFTSTQVNYFPVVDLPLDISEKLTLEFEFLKNEYQSNIQFSEILKLRALIIITIIDDFLNQFERSSEYKRKNNPTIGKFIEYVDANFAESRAVAFYAEKLAVTSNYLNILSRKNLGITAKDVINTRIVIEAKRLLLGSNVPIKQIAYDLGFQNPGSFSVFILKKTGFYPKCYREMVSENPFSFTNLIN</sequence>
<evidence type="ECO:0000256" key="1">
    <source>
        <dbReference type="ARBA" id="ARBA00023015"/>
    </source>
</evidence>
<dbReference type="SMART" id="SM00342">
    <property type="entry name" value="HTH_ARAC"/>
    <property type="match status" value="1"/>
</dbReference>